<dbReference type="AlphaFoldDB" id="A0A4R5ZXC0"/>
<dbReference type="Pfam" id="PF01844">
    <property type="entry name" value="HNH"/>
    <property type="match status" value="1"/>
</dbReference>
<dbReference type="OrthoDB" id="9802640at2"/>
<evidence type="ECO:0000259" key="1">
    <source>
        <dbReference type="Pfam" id="PF01844"/>
    </source>
</evidence>
<organism evidence="2 3">
    <name type="scientific">Palleronia sediminis</name>
    <dbReference type="NCBI Taxonomy" id="2547833"/>
    <lineage>
        <taxon>Bacteria</taxon>
        <taxon>Pseudomonadati</taxon>
        <taxon>Pseudomonadota</taxon>
        <taxon>Alphaproteobacteria</taxon>
        <taxon>Rhodobacterales</taxon>
        <taxon>Roseobacteraceae</taxon>
        <taxon>Palleronia</taxon>
    </lineage>
</organism>
<dbReference type="EMBL" id="SNAA01000024">
    <property type="protein sequence ID" value="TDL74915.1"/>
    <property type="molecule type" value="Genomic_DNA"/>
</dbReference>
<dbReference type="GO" id="GO:0003676">
    <property type="term" value="F:nucleic acid binding"/>
    <property type="evidence" value="ECO:0007669"/>
    <property type="project" value="InterPro"/>
</dbReference>
<accession>A0A4R5ZXC0</accession>
<sequence>MPIIVVSVAWMPEYRHHTEPAYSNDAWHQNNEAGGESLNFLNQDGRFYGYVRVDGNLAFKGHPEQFDVDGDGIGRADIVFVGPNPQSGTLFVVGFYRNAKVLTVSGQDPSGRDGIHFITEDAVLIPENERVFFIPSAQRRDDGYPYGVGQSRVWYALTLDDNTIELRNDLIEYMANPMDGDPSINELNSNDEEVKRLSAHRRFERRGNYGAIKAGKGNQCECCGWEAKKGTVWTAALELHHKKPLAQLQPNKPRRLVSEDFALLCARCHRAIHSFGFPEDIARFKAEHLH</sequence>
<protein>
    <recommendedName>
        <fullName evidence="1">HNH domain-containing protein</fullName>
    </recommendedName>
</protein>
<dbReference type="Proteomes" id="UP000295701">
    <property type="component" value="Unassembled WGS sequence"/>
</dbReference>
<gene>
    <name evidence="2" type="ORF">E2L08_15605</name>
</gene>
<keyword evidence="3" id="KW-1185">Reference proteome</keyword>
<dbReference type="RefSeq" id="WP_133398031.1">
    <property type="nucleotide sequence ID" value="NZ_SNAA01000024.1"/>
</dbReference>
<evidence type="ECO:0000313" key="3">
    <source>
        <dbReference type="Proteomes" id="UP000295701"/>
    </source>
</evidence>
<dbReference type="InterPro" id="IPR003615">
    <property type="entry name" value="HNH_nuc"/>
</dbReference>
<feature type="domain" description="HNH" evidence="1">
    <location>
        <begin position="220"/>
        <end position="274"/>
    </location>
</feature>
<dbReference type="InterPro" id="IPR002711">
    <property type="entry name" value="HNH"/>
</dbReference>
<dbReference type="CDD" id="cd00085">
    <property type="entry name" value="HNHc"/>
    <property type="match status" value="1"/>
</dbReference>
<name>A0A4R5ZXC0_9RHOB</name>
<dbReference type="GO" id="GO:0008270">
    <property type="term" value="F:zinc ion binding"/>
    <property type="evidence" value="ECO:0007669"/>
    <property type="project" value="InterPro"/>
</dbReference>
<dbReference type="GO" id="GO:0004519">
    <property type="term" value="F:endonuclease activity"/>
    <property type="evidence" value="ECO:0007669"/>
    <property type="project" value="InterPro"/>
</dbReference>
<comment type="caution">
    <text evidence="2">The sequence shown here is derived from an EMBL/GenBank/DDBJ whole genome shotgun (WGS) entry which is preliminary data.</text>
</comment>
<reference evidence="2 3" key="1">
    <citation type="submission" date="2019-03" db="EMBL/GenBank/DDBJ databases">
        <title>Primorskyibacter sp. SS33 isolated from sediments.</title>
        <authorList>
            <person name="Xunke S."/>
        </authorList>
    </citation>
    <scope>NUCLEOTIDE SEQUENCE [LARGE SCALE GENOMIC DNA]</scope>
    <source>
        <strain evidence="2 3">SS33</strain>
    </source>
</reference>
<evidence type="ECO:0000313" key="2">
    <source>
        <dbReference type="EMBL" id="TDL74915.1"/>
    </source>
</evidence>
<proteinExistence type="predicted"/>